<evidence type="ECO:0000256" key="6">
    <source>
        <dbReference type="ARBA" id="ARBA00022840"/>
    </source>
</evidence>
<dbReference type="InterPro" id="IPR050117">
    <property type="entry name" value="MAPK"/>
</dbReference>
<dbReference type="EMBL" id="JAPVEA010000007">
    <property type="protein sequence ID" value="KAJ5443882.1"/>
    <property type="molecule type" value="Genomic_DNA"/>
</dbReference>
<dbReference type="GO" id="GO:0004707">
    <property type="term" value="F:MAP kinase activity"/>
    <property type="evidence" value="ECO:0007669"/>
    <property type="project" value="UniProtKB-EC"/>
</dbReference>
<dbReference type="InterPro" id="IPR008271">
    <property type="entry name" value="Ser/Thr_kinase_AS"/>
</dbReference>
<evidence type="ECO:0000259" key="7">
    <source>
        <dbReference type="PROSITE" id="PS50011"/>
    </source>
</evidence>
<dbReference type="SMART" id="SM00220">
    <property type="entry name" value="S_TKc"/>
    <property type="match status" value="1"/>
</dbReference>
<dbReference type="Proteomes" id="UP001213681">
    <property type="component" value="Unassembled WGS sequence"/>
</dbReference>
<organism evidence="8 9">
    <name type="scientific">Penicillium daleae</name>
    <dbReference type="NCBI Taxonomy" id="63821"/>
    <lineage>
        <taxon>Eukaryota</taxon>
        <taxon>Fungi</taxon>
        <taxon>Dikarya</taxon>
        <taxon>Ascomycota</taxon>
        <taxon>Pezizomycotina</taxon>
        <taxon>Eurotiomycetes</taxon>
        <taxon>Eurotiomycetidae</taxon>
        <taxon>Eurotiales</taxon>
        <taxon>Aspergillaceae</taxon>
        <taxon>Penicillium</taxon>
    </lineage>
</organism>
<dbReference type="FunFam" id="1.10.510.10:FF:000624">
    <property type="entry name" value="Mitogen-activated protein kinase"/>
    <property type="match status" value="1"/>
</dbReference>
<dbReference type="InterPro" id="IPR003527">
    <property type="entry name" value="MAP_kinase_CS"/>
</dbReference>
<dbReference type="PANTHER" id="PTHR24055">
    <property type="entry name" value="MITOGEN-ACTIVATED PROTEIN KINASE"/>
    <property type="match status" value="1"/>
</dbReference>
<dbReference type="InterPro" id="IPR000719">
    <property type="entry name" value="Prot_kinase_dom"/>
</dbReference>
<dbReference type="Gene3D" id="1.10.510.10">
    <property type="entry name" value="Transferase(Phosphotransferase) domain 1"/>
    <property type="match status" value="1"/>
</dbReference>
<gene>
    <name evidence="8" type="ORF">N7458_007754</name>
</gene>
<reference evidence="8" key="2">
    <citation type="journal article" date="2023" name="IMA Fungus">
        <title>Comparative genomic study of the Penicillium genus elucidates a diverse pangenome and 15 lateral gene transfer events.</title>
        <authorList>
            <person name="Petersen C."/>
            <person name="Sorensen T."/>
            <person name="Nielsen M.R."/>
            <person name="Sondergaard T.E."/>
            <person name="Sorensen J.L."/>
            <person name="Fitzpatrick D.A."/>
            <person name="Frisvad J.C."/>
            <person name="Nielsen K.L."/>
        </authorList>
    </citation>
    <scope>NUCLEOTIDE SEQUENCE</scope>
    <source>
        <strain evidence="8">IBT 16125</strain>
    </source>
</reference>
<dbReference type="SUPFAM" id="SSF56112">
    <property type="entry name" value="Protein kinase-like (PK-like)"/>
    <property type="match status" value="1"/>
</dbReference>
<name>A0AAD6C171_9EURO</name>
<dbReference type="PROSITE" id="PS50011">
    <property type="entry name" value="PROTEIN_KINASE_DOM"/>
    <property type="match status" value="1"/>
</dbReference>
<evidence type="ECO:0000256" key="2">
    <source>
        <dbReference type="ARBA" id="ARBA00022527"/>
    </source>
</evidence>
<evidence type="ECO:0000313" key="8">
    <source>
        <dbReference type="EMBL" id="KAJ5443882.1"/>
    </source>
</evidence>
<evidence type="ECO:0000256" key="4">
    <source>
        <dbReference type="ARBA" id="ARBA00022741"/>
    </source>
</evidence>
<dbReference type="PROSITE" id="PS01351">
    <property type="entry name" value="MAPK"/>
    <property type="match status" value="1"/>
</dbReference>
<evidence type="ECO:0000256" key="1">
    <source>
        <dbReference type="ARBA" id="ARBA00012411"/>
    </source>
</evidence>
<keyword evidence="3" id="KW-0808">Transferase</keyword>
<keyword evidence="9" id="KW-1185">Reference proteome</keyword>
<dbReference type="PROSITE" id="PS00108">
    <property type="entry name" value="PROTEIN_KINASE_ST"/>
    <property type="match status" value="1"/>
</dbReference>
<dbReference type="InterPro" id="IPR011009">
    <property type="entry name" value="Kinase-like_dom_sf"/>
</dbReference>
<keyword evidence="2" id="KW-0723">Serine/threonine-protein kinase</keyword>
<dbReference type="GeneID" id="81601379"/>
<dbReference type="Gene3D" id="3.30.200.20">
    <property type="entry name" value="Phosphorylase Kinase, domain 1"/>
    <property type="match status" value="1"/>
</dbReference>
<evidence type="ECO:0000256" key="3">
    <source>
        <dbReference type="ARBA" id="ARBA00022679"/>
    </source>
</evidence>
<evidence type="ECO:0000256" key="5">
    <source>
        <dbReference type="ARBA" id="ARBA00022777"/>
    </source>
</evidence>
<dbReference type="GO" id="GO:0005524">
    <property type="term" value="F:ATP binding"/>
    <property type="evidence" value="ECO:0007669"/>
    <property type="project" value="UniProtKB-KW"/>
</dbReference>
<reference evidence="8" key="1">
    <citation type="submission" date="2022-12" db="EMBL/GenBank/DDBJ databases">
        <authorList>
            <person name="Petersen C."/>
        </authorList>
    </citation>
    <scope>NUCLEOTIDE SEQUENCE</scope>
    <source>
        <strain evidence="8">IBT 16125</strain>
    </source>
</reference>
<comment type="caution">
    <text evidence="8">The sequence shown here is derived from an EMBL/GenBank/DDBJ whole genome shotgun (WGS) entry which is preliminary data.</text>
</comment>
<keyword evidence="5 8" id="KW-0418">Kinase</keyword>
<feature type="domain" description="Protein kinase" evidence="7">
    <location>
        <begin position="75"/>
        <end position="321"/>
    </location>
</feature>
<dbReference type="Pfam" id="PF00069">
    <property type="entry name" value="Pkinase"/>
    <property type="match status" value="1"/>
</dbReference>
<sequence length="321" mass="36565">MADDESGCGRRLGQNGREMEISRCPRTRPPWIMLMQSSPIIGGNSCQPTETCFEGLDHTDYRGKSGVKAHTPDVDLVLEVLAKGWRRFTHNALVNRPSCSISDGSLFHSACTDILTKEGVAIKKVPKPFTSKIDAKRTIREVELLRHLCHENIISLRDIFVSPLDDIYLVTELLATDLSHIIRSRPMENQFVQYFFYQIMRALNYIHSAGVVHRDLKPSNILIDENCDLKICDFGLARTVDPKMTGYVTTRFYRAPETMLAWQKYNVETSEYITGLPEREKLPFAKKIKQAFPYDGDHSLDTWKTLVYFEILDHFGGASAT</sequence>
<proteinExistence type="predicted"/>
<dbReference type="AlphaFoldDB" id="A0AAD6C171"/>
<dbReference type="RefSeq" id="XP_056763962.1">
    <property type="nucleotide sequence ID" value="XM_056911136.1"/>
</dbReference>
<keyword evidence="6" id="KW-0067">ATP-binding</keyword>
<accession>A0AAD6C171</accession>
<keyword evidence="4" id="KW-0547">Nucleotide-binding</keyword>
<protein>
    <recommendedName>
        <fullName evidence="1">mitogen-activated protein kinase</fullName>
        <ecNumber evidence="1">2.7.11.24</ecNumber>
    </recommendedName>
</protein>
<dbReference type="EC" id="2.7.11.24" evidence="1"/>
<evidence type="ECO:0000313" key="9">
    <source>
        <dbReference type="Proteomes" id="UP001213681"/>
    </source>
</evidence>